<dbReference type="PANTHER" id="PTHR43673:SF2">
    <property type="entry name" value="NITROREDUCTASE"/>
    <property type="match status" value="1"/>
</dbReference>
<evidence type="ECO:0000256" key="2">
    <source>
        <dbReference type="ARBA" id="ARBA00007118"/>
    </source>
</evidence>
<evidence type="ECO:0000259" key="6">
    <source>
        <dbReference type="Pfam" id="PF00881"/>
    </source>
</evidence>
<keyword evidence="3" id="KW-0285">Flavoprotein</keyword>
<comment type="cofactor">
    <cofactor evidence="1">
        <name>FMN</name>
        <dbReference type="ChEBI" id="CHEBI:58210"/>
    </cofactor>
</comment>
<evidence type="ECO:0000256" key="5">
    <source>
        <dbReference type="ARBA" id="ARBA00023002"/>
    </source>
</evidence>
<evidence type="ECO:0000256" key="3">
    <source>
        <dbReference type="ARBA" id="ARBA00022630"/>
    </source>
</evidence>
<name>A0A2V2MY67_9EURY</name>
<comment type="similarity">
    <text evidence="2">Belongs to the nitroreductase family.</text>
</comment>
<dbReference type="GeneID" id="97609885"/>
<reference evidence="7 8" key="1">
    <citation type="submission" date="2018-05" db="EMBL/GenBank/DDBJ databases">
        <title>Draft genome of Methanospirillum stamsii Pt1.</title>
        <authorList>
            <person name="Dueholm M.S."/>
            <person name="Nielsen P.H."/>
            <person name="Bakmann L.F."/>
            <person name="Otzen D.E."/>
        </authorList>
    </citation>
    <scope>NUCLEOTIDE SEQUENCE [LARGE SCALE GENOMIC DNA]</scope>
    <source>
        <strain evidence="7 8">Pt1</strain>
    </source>
</reference>
<dbReference type="SUPFAM" id="SSF55469">
    <property type="entry name" value="FMN-dependent nitroreductase-like"/>
    <property type="match status" value="1"/>
</dbReference>
<dbReference type="GO" id="GO:0016491">
    <property type="term" value="F:oxidoreductase activity"/>
    <property type="evidence" value="ECO:0007669"/>
    <property type="project" value="UniProtKB-KW"/>
</dbReference>
<dbReference type="InterPro" id="IPR000415">
    <property type="entry name" value="Nitroreductase-like"/>
</dbReference>
<dbReference type="Gene3D" id="3.40.109.10">
    <property type="entry name" value="NADH Oxidase"/>
    <property type="match status" value="1"/>
</dbReference>
<dbReference type="AlphaFoldDB" id="A0A2V2MY67"/>
<organism evidence="7 8">
    <name type="scientific">Methanospirillum stamsii</name>
    <dbReference type="NCBI Taxonomy" id="1277351"/>
    <lineage>
        <taxon>Archaea</taxon>
        <taxon>Methanobacteriati</taxon>
        <taxon>Methanobacteriota</taxon>
        <taxon>Stenosarchaea group</taxon>
        <taxon>Methanomicrobia</taxon>
        <taxon>Methanomicrobiales</taxon>
        <taxon>Methanospirillaceae</taxon>
        <taxon>Methanospirillum</taxon>
    </lineage>
</organism>
<evidence type="ECO:0000256" key="4">
    <source>
        <dbReference type="ARBA" id="ARBA00022643"/>
    </source>
</evidence>
<keyword evidence="4" id="KW-0288">FMN</keyword>
<keyword evidence="8" id="KW-1185">Reference proteome</keyword>
<accession>A0A2V2MY67</accession>
<evidence type="ECO:0000313" key="8">
    <source>
        <dbReference type="Proteomes" id="UP000245934"/>
    </source>
</evidence>
<protein>
    <submittedName>
        <fullName evidence="7">Nitroreductase</fullName>
    </submittedName>
</protein>
<dbReference type="EMBL" id="QGMZ01000044">
    <property type="protein sequence ID" value="PWR70336.1"/>
    <property type="molecule type" value="Genomic_DNA"/>
</dbReference>
<feature type="domain" description="Nitroreductase" evidence="6">
    <location>
        <begin position="11"/>
        <end position="69"/>
    </location>
</feature>
<comment type="caution">
    <text evidence="7">The sequence shown here is derived from an EMBL/GenBank/DDBJ whole genome shotgun (WGS) entry which is preliminary data.</text>
</comment>
<dbReference type="Pfam" id="PF00881">
    <property type="entry name" value="Nitroreductase"/>
    <property type="match status" value="1"/>
</dbReference>
<dbReference type="RefSeq" id="WP_109942162.1">
    <property type="nucleotide sequence ID" value="NZ_CP176366.1"/>
</dbReference>
<evidence type="ECO:0000256" key="1">
    <source>
        <dbReference type="ARBA" id="ARBA00001917"/>
    </source>
</evidence>
<dbReference type="OrthoDB" id="287850at2157"/>
<dbReference type="PANTHER" id="PTHR43673">
    <property type="entry name" value="NAD(P)H NITROREDUCTASE YDGI-RELATED"/>
    <property type="match status" value="1"/>
</dbReference>
<proteinExistence type="inferred from homology"/>
<keyword evidence="5" id="KW-0560">Oxidoreductase</keyword>
<dbReference type="Proteomes" id="UP000245934">
    <property type="component" value="Unassembled WGS sequence"/>
</dbReference>
<evidence type="ECO:0000313" key="7">
    <source>
        <dbReference type="EMBL" id="PWR70336.1"/>
    </source>
</evidence>
<sequence>MNLSELSRFLAGRTSIRHYLPDPVPEETIEDILRITRSAPSAGNLESWDVIVVTDEGTRELLADAAFQQEHILAAPVIFVICANYVRAMSRYSERGILYAMQDASIAGTYLMMGIHASGLGSCWTGAFDDEMVREILDIPGHVRPVTLLTAGFTKEMVPSPQRMDPAEHIHNGYW</sequence>
<gene>
    <name evidence="7" type="ORF">DLD82_16165</name>
</gene>
<dbReference type="InterPro" id="IPR029479">
    <property type="entry name" value="Nitroreductase"/>
</dbReference>